<accession>A4D149</accession>
<dbReference type="AlphaFoldDB" id="A4D149"/>
<evidence type="ECO:0000313" key="1">
    <source>
        <dbReference type="EMBL" id="EAL24266.1"/>
    </source>
</evidence>
<dbReference type="ChiTaRS" id="LOC401312">
    <property type="organism name" value="human"/>
</dbReference>
<sequence>MHLFAISALWNLQQYEGAQDFDVATDLSMPQSKPTFFLLGPHPLLLPTSPVSSFFSSHADQRLIFRHSLCPFCYIHSVATSPEFFCLISSHSSFPPWISPLGPHVRTPDDTVWTPGRIG</sequence>
<reference evidence="1" key="2">
    <citation type="submission" date="2004-06" db="EMBL/GenBank/DDBJ databases">
        <authorList>
            <person name="Scherer S.W."/>
            <person name="Cheung J."/>
            <person name="MacDonald J.R."/>
            <person name="Osborne L.R."/>
            <person name="Nakabayashi K."/>
            <person name="Herbrick J.-A."/>
            <person name="Carson A.R."/>
            <person name="Parker-Katiraee L."/>
            <person name="Skaug J."/>
            <person name="Khaja R."/>
            <person name="Zhang J."/>
            <person name="Hudek A.K."/>
            <person name="Li M."/>
            <person name="Haddad M."/>
            <person name="Duggan G.E."/>
            <person name="Fernandez B.A."/>
            <person name="Kanematsu E."/>
            <person name="Gentles S."/>
            <person name="Christopoulos C.C."/>
            <person name="Choufani S."/>
            <person name="Kwasnicka D."/>
            <person name="Zheng X.H."/>
            <person name="Nusskern D."/>
            <person name="Zhang Q."/>
            <person name="Gu Z."/>
            <person name="Lu F."/>
            <person name="Zeesman S."/>
            <person name="Teshima I."/>
            <person name="Chitayat D."/>
            <person name="Shuman C."/>
            <person name="Weksberg R."/>
            <person name="Zackai E.H."/>
            <person name="Grebe T.A."/>
            <person name="Cox S.R."/>
            <person name="Kirkpatrick S.J."/>
            <person name="Rahman N."/>
            <person name="Friedman J.M."/>
            <person name="Heng H.H.Q."/>
            <person name="Pelicci P."/>
            <person name="Lococo F."/>
            <person name="Belloni E."/>
            <person name="Shaffer L.G."/>
            <person name="Morton C.C."/>
            <person name="Pober B."/>
            <person name="Gusella J."/>
            <person name="Bruns G."/>
            <person name="Korf B.R."/>
            <person name="Quade B.J."/>
            <person name="Ligon A.H."/>
            <person name="Ferguson H."/>
            <person name="Higgins A.W."/>
            <person name="Leach N.T."/>
            <person name="Herrick S.R."/>
            <person name="Lemyre E."/>
            <person name="Farra C.G."/>
            <person name="Kim H.-G."/>
            <person name="Summers A.M."/>
            <person name="Gripp K.W."/>
            <person name="Roberts W."/>
            <person name="Szatmari P."/>
            <person name="Winsor E.J.T."/>
            <person name="Grzeschik K.-H."/>
            <person name="Teebi A."/>
            <person name="Minassian B.A."/>
            <person name="Kere J."/>
            <person name="Armengol L."/>
            <person name="Pujana M.Angel."/>
            <person name="Estivill X."/>
            <person name="Wilson M.D."/>
            <person name="Koop B.F."/>
            <person name="Tosi S."/>
            <person name="Moore G.E."/>
            <person name="Boright A.P."/>
            <person name="Zlotorynski E."/>
            <person name="Kerem B."/>
            <person name="Kroisel P.M."/>
            <person name="Petek E."/>
            <person name="Oscier D.G."/>
            <person name="Mould S.J."/>
            <person name="Doehner H."/>
            <person name="Doehner K."/>
            <person name="Rommens J.M."/>
            <person name="Vincent J.B."/>
            <person name="Venter J.C."/>
            <person name="Li P.W."/>
            <person name="Mural R.J."/>
            <person name="Adams M.D."/>
            <person name="Tsui L.-C."/>
        </authorList>
    </citation>
    <scope>NUCLEOTIDE SEQUENCE</scope>
</reference>
<organism evidence="1">
    <name type="scientific">Homo sapiens</name>
    <name type="common">Human</name>
    <dbReference type="NCBI Taxonomy" id="9606"/>
    <lineage>
        <taxon>Eukaryota</taxon>
        <taxon>Metazoa</taxon>
        <taxon>Chordata</taxon>
        <taxon>Craniata</taxon>
        <taxon>Vertebrata</taxon>
        <taxon>Euteleostomi</taxon>
        <taxon>Mammalia</taxon>
        <taxon>Eutheria</taxon>
        <taxon>Euarchontoglires</taxon>
        <taxon>Primates</taxon>
        <taxon>Haplorrhini</taxon>
        <taxon>Catarrhini</taxon>
        <taxon>Hominidae</taxon>
        <taxon>Homo</taxon>
    </lineage>
</organism>
<proteinExistence type="predicted"/>
<protein>
    <submittedName>
        <fullName evidence="1">Hypothetical gene supported by BC039682</fullName>
    </submittedName>
</protein>
<dbReference type="EMBL" id="CH236948">
    <property type="protein sequence ID" value="EAL24266.1"/>
    <property type="molecule type" value="Genomic_DNA"/>
</dbReference>
<reference evidence="1" key="1">
    <citation type="journal article" date="2003" name="Science">
        <title>Human chromosome 7: DNA sequence and biology.</title>
        <authorList>
            <person name="Scherer S.W."/>
            <person name="Cheung J."/>
            <person name="MacDonald J.R."/>
            <person name="Osborne L.R."/>
            <person name="Nakabayashi K."/>
            <person name="Herbrick J.A."/>
            <person name="Carson A.R."/>
            <person name="Parker-Katiraee L."/>
            <person name="Skaug J."/>
            <person name="Khaja R."/>
            <person name="Zhang J."/>
            <person name="Hudek A.K."/>
            <person name="Li M."/>
            <person name="Haddad M."/>
            <person name="Duggan G.E."/>
            <person name="Fernandez B.A."/>
            <person name="Kanematsu E."/>
            <person name="Gentles S."/>
            <person name="Christopoulos C.C."/>
            <person name="Choufani S."/>
            <person name="Kwasnicka D."/>
            <person name="Zheng X.H."/>
            <person name="Lai Z."/>
            <person name="Nusskern D."/>
            <person name="Zhang Q."/>
            <person name="Gu Z."/>
            <person name="Lu F."/>
            <person name="Zeesman S."/>
            <person name="Nowaczyk M.J."/>
            <person name="Teshima I."/>
            <person name="Chitayat D."/>
            <person name="Shuman C."/>
            <person name="Weksberg R."/>
            <person name="Zackai E.H."/>
            <person name="Grebe T.A."/>
            <person name="Cox S.R."/>
            <person name="Kirkpatrick S.J."/>
            <person name="Rahman N."/>
            <person name="Friedman J.M."/>
            <person name="Heng H.H."/>
            <person name="Pelicci P.G."/>
            <person name="Lo-Coco F."/>
            <person name="Belloni E."/>
            <person name="Shaffer L.G."/>
            <person name="Pober B."/>
            <person name="Morton C.C."/>
            <person name="Gusella J.F."/>
            <person name="Bruns G.A."/>
            <person name="Korf B.R."/>
            <person name="Quade B.J."/>
            <person name="Ligon A.H."/>
            <person name="Ferguson H."/>
            <person name="Higgins A.W."/>
            <person name="Leach N.T."/>
            <person name="Herrick S.R."/>
            <person name="Lemyre E."/>
            <person name="Farra C.G."/>
            <person name="Kim H.G."/>
            <person name="Summers A.M."/>
            <person name="Gripp K.W."/>
            <person name="Roberts W."/>
            <person name="Szatmari P."/>
            <person name="Winsor E.J."/>
            <person name="Grzeschik K.H."/>
            <person name="Teebi A."/>
            <person name="Minassian B.A."/>
            <person name="Kere J."/>
            <person name="Armengol L."/>
            <person name="Pujana M.A."/>
            <person name="Estivill X."/>
            <person name="Wilson M.D."/>
            <person name="Koop B.F."/>
            <person name="Tosi S."/>
            <person name="Moore G.E."/>
            <person name="Boright A.P."/>
            <person name="Zlotorynski E."/>
            <person name="Kerem B."/>
            <person name="Kroisel P.M."/>
            <person name="Petek E."/>
            <person name="Oscier D.G."/>
            <person name="Mould S.J."/>
            <person name="Dohner H."/>
            <person name="Dohner K."/>
            <person name="Rommens J.M."/>
            <person name="Vincent J.B."/>
            <person name="Venter J.C."/>
            <person name="Li P.W."/>
            <person name="Mural R.J."/>
            <person name="Adams M.D."/>
            <person name="Tsui L.C."/>
        </authorList>
    </citation>
    <scope>NUCLEOTIDE SEQUENCE [LARGE SCALE GENOMIC DNA]</scope>
</reference>
<dbReference type="GeneCards" id="LOC401312"/>
<name>A4D149_HUMAN</name>
<gene>
    <name evidence="1" type="primary">LOC401312</name>
    <name evidence="1" type="ORF">tcag7.953</name>
</gene>